<organism evidence="2 3">
    <name type="scientific">Ensete ventricosum</name>
    <name type="common">Abyssinian banana</name>
    <name type="synonym">Musa ensete</name>
    <dbReference type="NCBI Taxonomy" id="4639"/>
    <lineage>
        <taxon>Eukaryota</taxon>
        <taxon>Viridiplantae</taxon>
        <taxon>Streptophyta</taxon>
        <taxon>Embryophyta</taxon>
        <taxon>Tracheophyta</taxon>
        <taxon>Spermatophyta</taxon>
        <taxon>Magnoliopsida</taxon>
        <taxon>Liliopsida</taxon>
        <taxon>Zingiberales</taxon>
        <taxon>Musaceae</taxon>
        <taxon>Ensete</taxon>
    </lineage>
</organism>
<evidence type="ECO:0000313" key="3">
    <source>
        <dbReference type="Proteomes" id="UP001222027"/>
    </source>
</evidence>
<protein>
    <submittedName>
        <fullName evidence="2">Uncharacterized protein</fullName>
    </submittedName>
</protein>
<reference evidence="2 3" key="1">
    <citation type="submission" date="2022-12" db="EMBL/GenBank/DDBJ databases">
        <title>Chromosome-scale assembly of the Ensete ventricosum genome.</title>
        <authorList>
            <person name="Dussert Y."/>
            <person name="Stocks J."/>
            <person name="Wendawek A."/>
            <person name="Woldeyes F."/>
            <person name="Nichols R.A."/>
            <person name="Borrell J.S."/>
        </authorList>
    </citation>
    <scope>NUCLEOTIDE SEQUENCE [LARGE SCALE GENOMIC DNA]</scope>
    <source>
        <strain evidence="3">cv. Maze</strain>
        <tissue evidence="2">Seeds</tissue>
    </source>
</reference>
<gene>
    <name evidence="2" type="ORF">OPV22_012214</name>
</gene>
<name>A0AAV8PHA2_ENSVE</name>
<dbReference type="AlphaFoldDB" id="A0AAV8PHA2"/>
<evidence type="ECO:0000256" key="1">
    <source>
        <dbReference type="SAM" id="MobiDB-lite"/>
    </source>
</evidence>
<proteinExistence type="predicted"/>
<evidence type="ECO:0000313" key="2">
    <source>
        <dbReference type="EMBL" id="KAJ8490493.1"/>
    </source>
</evidence>
<accession>A0AAV8PHA2</accession>
<dbReference type="InterPro" id="IPR036651">
    <property type="entry name" value="Gln_synt_N_sf"/>
</dbReference>
<keyword evidence="3" id="KW-1185">Reference proteome</keyword>
<dbReference type="Proteomes" id="UP001222027">
    <property type="component" value="Unassembled WGS sequence"/>
</dbReference>
<feature type="region of interest" description="Disordered" evidence="1">
    <location>
        <begin position="56"/>
        <end position="99"/>
    </location>
</feature>
<dbReference type="EMBL" id="JAQQAF010000004">
    <property type="protein sequence ID" value="KAJ8490493.1"/>
    <property type="molecule type" value="Genomic_DNA"/>
</dbReference>
<sequence>MDPIHPCPSSYPHMTLRIFMPWQDYDGFKNPMKPSINLTEKIIAAEYIWMGGSGMDMRSEARTPSGPDSDRGATTDPAGVRLQGTPVKSSYSGPQAVFKDPVRTGNNMLANLRDIRSLMAEEPWYSIE</sequence>
<dbReference type="Gene3D" id="3.10.20.70">
    <property type="entry name" value="Glutamine synthetase, N-terminal domain"/>
    <property type="match status" value="1"/>
</dbReference>
<dbReference type="GO" id="GO:0004356">
    <property type="term" value="F:glutamine synthetase activity"/>
    <property type="evidence" value="ECO:0007669"/>
    <property type="project" value="InterPro"/>
</dbReference>
<comment type="caution">
    <text evidence="2">The sequence shown here is derived from an EMBL/GenBank/DDBJ whole genome shotgun (WGS) entry which is preliminary data.</text>
</comment>
<dbReference type="GO" id="GO:0006542">
    <property type="term" value="P:glutamine biosynthetic process"/>
    <property type="evidence" value="ECO:0007669"/>
    <property type="project" value="InterPro"/>
</dbReference>